<feature type="compositionally biased region" description="Basic and acidic residues" evidence="2">
    <location>
        <begin position="80"/>
        <end position="99"/>
    </location>
</feature>
<name>A0A9P1BNM9_9DINO</name>
<dbReference type="PROSITE" id="PS50158">
    <property type="entry name" value="ZF_CCHC"/>
    <property type="match status" value="1"/>
</dbReference>
<dbReference type="GO" id="GO:0003676">
    <property type="term" value="F:nucleic acid binding"/>
    <property type="evidence" value="ECO:0007669"/>
    <property type="project" value="InterPro"/>
</dbReference>
<evidence type="ECO:0000256" key="2">
    <source>
        <dbReference type="SAM" id="MobiDB-lite"/>
    </source>
</evidence>
<proteinExistence type="predicted"/>
<gene>
    <name evidence="4" type="ORF">C1SCF055_LOCUS4481</name>
</gene>
<dbReference type="EMBL" id="CAMXCT020000256">
    <property type="protein sequence ID" value="CAL1129620.1"/>
    <property type="molecule type" value="Genomic_DNA"/>
</dbReference>
<keyword evidence="6" id="KW-1185">Reference proteome</keyword>
<feature type="region of interest" description="Disordered" evidence="2">
    <location>
        <begin position="320"/>
        <end position="342"/>
    </location>
</feature>
<dbReference type="Proteomes" id="UP001152797">
    <property type="component" value="Unassembled WGS sequence"/>
</dbReference>
<feature type="region of interest" description="Disordered" evidence="2">
    <location>
        <begin position="73"/>
        <end position="114"/>
    </location>
</feature>
<dbReference type="InterPro" id="IPR001878">
    <property type="entry name" value="Znf_CCHC"/>
</dbReference>
<protein>
    <submittedName>
        <fullName evidence="5">Copia protein</fullName>
    </submittedName>
</protein>
<dbReference type="InterPro" id="IPR036875">
    <property type="entry name" value="Znf_CCHC_sf"/>
</dbReference>
<evidence type="ECO:0000313" key="5">
    <source>
        <dbReference type="EMBL" id="CAL4763557.1"/>
    </source>
</evidence>
<feature type="compositionally biased region" description="Polar residues" evidence="2">
    <location>
        <begin position="100"/>
        <end position="114"/>
    </location>
</feature>
<reference evidence="4" key="1">
    <citation type="submission" date="2022-10" db="EMBL/GenBank/DDBJ databases">
        <authorList>
            <person name="Chen Y."/>
            <person name="Dougan E. K."/>
            <person name="Chan C."/>
            <person name="Rhodes N."/>
            <person name="Thang M."/>
        </authorList>
    </citation>
    <scope>NUCLEOTIDE SEQUENCE</scope>
</reference>
<keyword evidence="1" id="KW-0863">Zinc-finger</keyword>
<evidence type="ECO:0000259" key="3">
    <source>
        <dbReference type="PROSITE" id="PS50158"/>
    </source>
</evidence>
<feature type="compositionally biased region" description="Low complexity" evidence="2">
    <location>
        <begin position="27"/>
        <end position="40"/>
    </location>
</feature>
<feature type="region of interest" description="Disordered" evidence="2">
    <location>
        <begin position="376"/>
        <end position="421"/>
    </location>
</feature>
<reference evidence="5 6" key="2">
    <citation type="submission" date="2024-05" db="EMBL/GenBank/DDBJ databases">
        <authorList>
            <person name="Chen Y."/>
            <person name="Shah S."/>
            <person name="Dougan E. K."/>
            <person name="Thang M."/>
            <person name="Chan C."/>
        </authorList>
    </citation>
    <scope>NUCLEOTIDE SEQUENCE [LARGE SCALE GENOMIC DNA]</scope>
</reference>
<feature type="region of interest" description="Disordered" evidence="2">
    <location>
        <begin position="20"/>
        <end position="40"/>
    </location>
</feature>
<feature type="domain" description="CCHC-type" evidence="3">
    <location>
        <begin position="5"/>
        <end position="19"/>
    </location>
</feature>
<keyword evidence="1" id="KW-0862">Zinc</keyword>
<sequence>MSSNCRACGRRGHWKAECPYRTGSNRSVGSSAASTAPTTTVVTEGNAVAASQSLPMEFMQLPEVNESAIDEDASAMTKGRMTDSERTELGSVEASRDQNRLSGTTVSSSTEKPGISDTINLSAAVLFATHSSLGVLDLGATKTVIGSEHANIDCHNQRLSSPWFKNPVPLQLTNKGLFLVDLNDMLQAADSTNPKSSKVSAKTGTCHETFASEETDPVNAPSLAVMSMSQRLSKLYQEVTVKGEDLSHLTLEELSAEKIKFGEKHQGATMEHVWRTDPEWIRFMVNRYETSVKPEHQRLMKFVELKLKYHEENQLPVRVPKAKSTAAPMTSRRQPKCKAAPRTPIEVDEAEISDLQLIESDATWENMSHRDVQPGDYAPDGSEPAACGGVSSSADAHAQYGECPEPSDPTLGGSGERLHPGELMCQDEDQVYLTMNADMKKFHRLVQQFQEELDVQVATMSPMGTRITLAEVFCSDDSPLTHQVKAQGGSCFRFGLSQGDLAQADGRAKLFKQLAVRRPRNIWYSPDCGPWSSWSYLNSSKSMESQEKYQELRHNLMYQLALGIVLFRHQVSQGMHFHWEQPARSLMLQFPGMAEVYQYTQTCQFDMCNAGDLKDPSNGMPMEKGMNVVTTSKTIYLLLHGRVCRGNHSHQSIAGSFTTPQGTVLRSRYTEVYPRKFAREVARAMMHNHRDRPFNWQVAFSHMCQETDAEIHVLTKFRQKTKFVRSELITPSSRDDHVKRRRLGKQSEDHHLEDYQNLMTEINQIIPRVGKSVIQEPNILEKLQQMFHDQKIIHVIACRGTDRTLGPPKGMHPEEAPLRKSLSLKGEQEQSSMKRTGKNGFTLPTAS</sequence>
<dbReference type="AlphaFoldDB" id="A0A9P1BNM9"/>
<dbReference type="GO" id="GO:0008270">
    <property type="term" value="F:zinc ion binding"/>
    <property type="evidence" value="ECO:0007669"/>
    <property type="project" value="UniProtKB-KW"/>
</dbReference>
<dbReference type="EMBL" id="CAMXCT030000256">
    <property type="protein sequence ID" value="CAL4763557.1"/>
    <property type="molecule type" value="Genomic_DNA"/>
</dbReference>
<dbReference type="EMBL" id="CAMXCT010000256">
    <property type="protein sequence ID" value="CAI3976245.1"/>
    <property type="molecule type" value="Genomic_DNA"/>
</dbReference>
<feature type="region of interest" description="Disordered" evidence="2">
    <location>
        <begin position="803"/>
        <end position="847"/>
    </location>
</feature>
<evidence type="ECO:0000256" key="1">
    <source>
        <dbReference type="PROSITE-ProRule" id="PRU00047"/>
    </source>
</evidence>
<accession>A0A9P1BNM9</accession>
<comment type="caution">
    <text evidence="4">The sequence shown here is derived from an EMBL/GenBank/DDBJ whole genome shotgun (WGS) entry which is preliminary data.</text>
</comment>
<evidence type="ECO:0000313" key="4">
    <source>
        <dbReference type="EMBL" id="CAI3976245.1"/>
    </source>
</evidence>
<keyword evidence="1" id="KW-0479">Metal-binding</keyword>
<organism evidence="4">
    <name type="scientific">Cladocopium goreaui</name>
    <dbReference type="NCBI Taxonomy" id="2562237"/>
    <lineage>
        <taxon>Eukaryota</taxon>
        <taxon>Sar</taxon>
        <taxon>Alveolata</taxon>
        <taxon>Dinophyceae</taxon>
        <taxon>Suessiales</taxon>
        <taxon>Symbiodiniaceae</taxon>
        <taxon>Cladocopium</taxon>
    </lineage>
</organism>
<dbReference type="SUPFAM" id="SSF57756">
    <property type="entry name" value="Retrovirus zinc finger-like domains"/>
    <property type="match status" value="1"/>
</dbReference>
<evidence type="ECO:0000313" key="6">
    <source>
        <dbReference type="Proteomes" id="UP001152797"/>
    </source>
</evidence>